<feature type="compositionally biased region" description="Acidic residues" evidence="2">
    <location>
        <begin position="1285"/>
        <end position="1298"/>
    </location>
</feature>
<reference evidence="4" key="2">
    <citation type="submission" date="2020-11" db="EMBL/GenBank/DDBJ databases">
        <authorList>
            <person name="Cecchin M."/>
            <person name="Marcolungo L."/>
            <person name="Rossato M."/>
            <person name="Girolomoni L."/>
            <person name="Cosentino E."/>
            <person name="Cuine S."/>
            <person name="Li-Beisson Y."/>
            <person name="Delledonne M."/>
            <person name="Ballottari M."/>
        </authorList>
    </citation>
    <scope>NUCLEOTIDE SEQUENCE</scope>
    <source>
        <strain evidence="4">211/11P</strain>
        <tissue evidence="4">Whole cell</tissue>
    </source>
</reference>
<dbReference type="Proteomes" id="UP001055712">
    <property type="component" value="Unassembled WGS sequence"/>
</dbReference>
<evidence type="ECO:0000259" key="3">
    <source>
        <dbReference type="PROSITE" id="PS51425"/>
    </source>
</evidence>
<evidence type="ECO:0000313" key="4">
    <source>
        <dbReference type="EMBL" id="KAI3430684.1"/>
    </source>
</evidence>
<dbReference type="GO" id="GO:0008278">
    <property type="term" value="C:cohesin complex"/>
    <property type="evidence" value="ECO:0007669"/>
    <property type="project" value="TreeGrafter"/>
</dbReference>
<dbReference type="GO" id="GO:0007062">
    <property type="term" value="P:sister chromatid cohesion"/>
    <property type="evidence" value="ECO:0007669"/>
    <property type="project" value="UniProtKB-ARBA"/>
</dbReference>
<feature type="coiled-coil region" evidence="1">
    <location>
        <begin position="112"/>
        <end position="139"/>
    </location>
</feature>
<accession>A0A9D4TQ49</accession>
<feature type="region of interest" description="Disordered" evidence="2">
    <location>
        <begin position="474"/>
        <end position="499"/>
    </location>
</feature>
<feature type="compositionally biased region" description="Gly residues" evidence="2">
    <location>
        <begin position="1195"/>
        <end position="1205"/>
    </location>
</feature>
<evidence type="ECO:0000313" key="5">
    <source>
        <dbReference type="Proteomes" id="UP001055712"/>
    </source>
</evidence>
<feature type="compositionally biased region" description="Acidic residues" evidence="2">
    <location>
        <begin position="1328"/>
        <end position="1337"/>
    </location>
</feature>
<feature type="compositionally biased region" description="Low complexity" evidence="2">
    <location>
        <begin position="1227"/>
        <end position="1238"/>
    </location>
</feature>
<feature type="region of interest" description="Disordered" evidence="2">
    <location>
        <begin position="13"/>
        <end position="65"/>
    </location>
</feature>
<feature type="compositionally biased region" description="Gly residues" evidence="2">
    <location>
        <begin position="1116"/>
        <end position="1139"/>
    </location>
</feature>
<feature type="compositionally biased region" description="Acidic residues" evidence="2">
    <location>
        <begin position="1239"/>
        <end position="1261"/>
    </location>
</feature>
<gene>
    <name evidence="4" type="ORF">D9Q98_005273</name>
</gene>
<dbReference type="InterPro" id="IPR013721">
    <property type="entry name" value="STAG"/>
</dbReference>
<sequence>MVAVRKRAAISYKEPTHIEGLDDDENENLEQREEAKAAKARKATPSKPRARKRPAPEAADDDSEEEASLLGIVKKHGASIAVAAKDWVDRYGESRGAATAELMSFLLQACGVDRVLSEEEVEEGEVDALKQELDKQAQEEGLDDQWRGPRAAARAFRANYLEMWDKVVREASGGDALWDQYLLDRLTSLLVALNTSVVRDFRSVATLTAAQLVTSWIGVSLALGEARDTAERQLAAEEKKKGRNPQRVADFKRTRDRCHTRVQELKSYTDALFQGVFAHRFRDCCEDIRATVVEGIGTWVRLHPAAFLTDQYLKYIAWALSDKDARVRLASVTALLALYSNPDNGAALADFTQRFAQRFGELFYDADERVAVKGVQLNTLLVRLKEAQPSQFVRVYELLADESAGIRHAVAELVASALQEQGRQVLQATAAAKSAGKKPQRRRNSGEGGAEAGSDAELQLAGLLQVVHLLANPPKGPGAGGAGANDDDEEEEAEEEREVVPLEREVVALVVDALFDRVPVLSDWHLLLSWARQGTAEEHFGEAGVTNLLHLLRDSLHRATGGSLAGGGCEQRAPGGHKGRERKEVQASARQDATLALMKELPGLLRKVQTDPSQAAALVGVIPEMQLEVYALKRQEAAFSQLAGVVKDTFLKHADVQVARECVAALAACATAGPDSIKDAASLALSEGTTDVASGLAAAVGALERAGDRSLRAAAEAFERSGGEEESQLLYDVRAPLVRLQALLELGGEGAAEDEEVYDALHALLENTAAGGPLPAPVVLPALRGQLLVLLWRLRQLDLEFPEQEALQALARERRDYATQLESIAECSGSREVRDRVTEAMADLLLVFSGSKLAGSPLAPAAFSPSDQALAAFWEHCQEVLLRPAEAEEEQEDSPTWAARAAAQRAAAHCAAKLVVFQAVPQHALLAAQLLSHWVGPEAAVSDGAVRRWAHVAEVVKETARLLKKADPAAVPAIYLDALKAAHSRMPEEPVQPADEEEGMEPLPPEQEFLALSDRIAKTYAGFNSSGSAVEHIIVEGTRHAVSQGPQLLSFLEGVAFFVRSLPARSAEAVLARVEEVGGLQGPDEGDEAWGTYFAFLDCLSKRAAKGRIKSVLKTAGGGRGGAAAAGGGGAEGGGGGGASASARKGPRKISFAAPRDEIEGESEGEEEEERERIEEAEDDDAEQPTSLVRVLQRGGRGSSGGGGTARRSRLSGMTPASVRGGGGRRGSAVAATAVLVAAEEEEEQEQEQEEEGGGTEDELEQPAGQRVLGGGGDQAGEQGWSDGEQGEEDQEEEEEEAVVLPTEEAMAIPGSTRGAAPRQRRLHALYAEEEEGEEEAQQAQHEADDDADLLEVYGGTRGNNNTRSGGGGRRQAPVVDAQPQLAAAEEEEEEEERPARRRRR</sequence>
<dbReference type="InterPro" id="IPR020839">
    <property type="entry name" value="SCD"/>
</dbReference>
<dbReference type="GO" id="GO:0003682">
    <property type="term" value="F:chromatin binding"/>
    <property type="evidence" value="ECO:0007669"/>
    <property type="project" value="TreeGrafter"/>
</dbReference>
<dbReference type="InterPro" id="IPR016024">
    <property type="entry name" value="ARM-type_fold"/>
</dbReference>
<feature type="domain" description="SCD" evidence="3">
    <location>
        <begin position="277"/>
        <end position="362"/>
    </location>
</feature>
<evidence type="ECO:0000256" key="2">
    <source>
        <dbReference type="SAM" id="MobiDB-lite"/>
    </source>
</evidence>
<comment type="caution">
    <text evidence="4">The sequence shown here is derived from an EMBL/GenBank/DDBJ whole genome shotgun (WGS) entry which is preliminary data.</text>
</comment>
<name>A0A9D4TQ49_CHLVU</name>
<dbReference type="GO" id="GO:0000785">
    <property type="term" value="C:chromatin"/>
    <property type="evidence" value="ECO:0007669"/>
    <property type="project" value="TreeGrafter"/>
</dbReference>
<feature type="compositionally biased region" description="Acidic residues" evidence="2">
    <location>
        <begin position="1159"/>
        <end position="1183"/>
    </location>
</feature>
<dbReference type="InterPro" id="IPR011989">
    <property type="entry name" value="ARM-like"/>
</dbReference>
<keyword evidence="1" id="KW-0175">Coiled coil</keyword>
<dbReference type="Pfam" id="PF08514">
    <property type="entry name" value="STAG"/>
    <property type="match status" value="1"/>
</dbReference>
<feature type="region of interest" description="Disordered" evidence="2">
    <location>
        <begin position="429"/>
        <end position="452"/>
    </location>
</feature>
<dbReference type="Pfam" id="PF21581">
    <property type="entry name" value="SCD"/>
    <property type="match status" value="1"/>
</dbReference>
<dbReference type="Gene3D" id="1.25.10.10">
    <property type="entry name" value="Leucine-rich Repeat Variant"/>
    <property type="match status" value="1"/>
</dbReference>
<dbReference type="PANTHER" id="PTHR11199">
    <property type="entry name" value="STROMAL ANTIGEN"/>
    <property type="match status" value="1"/>
</dbReference>
<organism evidence="4 5">
    <name type="scientific">Chlorella vulgaris</name>
    <name type="common">Green alga</name>
    <dbReference type="NCBI Taxonomy" id="3077"/>
    <lineage>
        <taxon>Eukaryota</taxon>
        <taxon>Viridiplantae</taxon>
        <taxon>Chlorophyta</taxon>
        <taxon>core chlorophytes</taxon>
        <taxon>Trebouxiophyceae</taxon>
        <taxon>Chlorellales</taxon>
        <taxon>Chlorellaceae</taxon>
        <taxon>Chlorella clade</taxon>
        <taxon>Chlorella</taxon>
    </lineage>
</organism>
<dbReference type="OrthoDB" id="498590at2759"/>
<reference evidence="4" key="1">
    <citation type="journal article" date="2019" name="Plant J.">
        <title>Chlorella vulgaris genome assembly and annotation reveals the molecular basis for metabolic acclimation to high light conditions.</title>
        <authorList>
            <person name="Cecchin M."/>
            <person name="Marcolungo L."/>
            <person name="Rossato M."/>
            <person name="Girolomoni L."/>
            <person name="Cosentino E."/>
            <person name="Cuine S."/>
            <person name="Li-Beisson Y."/>
            <person name="Delledonne M."/>
            <person name="Ballottari M."/>
        </authorList>
    </citation>
    <scope>NUCLEOTIDE SEQUENCE</scope>
    <source>
        <strain evidence="4">211/11P</strain>
    </source>
</reference>
<feature type="region of interest" description="Disordered" evidence="2">
    <location>
        <begin position="562"/>
        <end position="582"/>
    </location>
</feature>
<dbReference type="InterPro" id="IPR039662">
    <property type="entry name" value="Cohesin_Scc3/SA"/>
</dbReference>
<feature type="compositionally biased region" description="Acidic residues" evidence="2">
    <location>
        <begin position="485"/>
        <end position="497"/>
    </location>
</feature>
<dbReference type="EMBL" id="SIDB01000007">
    <property type="protein sequence ID" value="KAI3430684.1"/>
    <property type="molecule type" value="Genomic_DNA"/>
</dbReference>
<dbReference type="SUPFAM" id="SSF48371">
    <property type="entry name" value="ARM repeat"/>
    <property type="match status" value="1"/>
</dbReference>
<dbReference type="GO" id="GO:0005634">
    <property type="term" value="C:nucleus"/>
    <property type="evidence" value="ECO:0007669"/>
    <property type="project" value="TreeGrafter"/>
</dbReference>
<feature type="compositionally biased region" description="Basic residues" evidence="2">
    <location>
        <begin position="38"/>
        <end position="53"/>
    </location>
</feature>
<protein>
    <recommendedName>
        <fullName evidence="3">SCD domain-containing protein</fullName>
    </recommendedName>
</protein>
<keyword evidence="5" id="KW-1185">Reference proteome</keyword>
<feature type="region of interest" description="Disordered" evidence="2">
    <location>
        <begin position="1116"/>
        <end position="1401"/>
    </location>
</feature>
<dbReference type="PROSITE" id="PS51425">
    <property type="entry name" value="SCD"/>
    <property type="match status" value="1"/>
</dbReference>
<dbReference type="PANTHER" id="PTHR11199:SF0">
    <property type="entry name" value="LD34181P-RELATED"/>
    <property type="match status" value="1"/>
</dbReference>
<proteinExistence type="predicted"/>
<evidence type="ECO:0000256" key="1">
    <source>
        <dbReference type="SAM" id="Coils"/>
    </source>
</evidence>
<dbReference type="Pfam" id="PF24571">
    <property type="entry name" value="HEAT_SCC3-SA"/>
    <property type="match status" value="1"/>
</dbReference>
<dbReference type="InterPro" id="IPR056396">
    <property type="entry name" value="HEAT_SCC3-SA"/>
</dbReference>